<dbReference type="InterPro" id="IPR032675">
    <property type="entry name" value="LRR_dom_sf"/>
</dbReference>
<dbReference type="InterPro" id="IPR055414">
    <property type="entry name" value="LRR_R13L4/SHOC2-like"/>
</dbReference>
<dbReference type="RefSeq" id="XP_039142004.1">
    <property type="nucleotide sequence ID" value="XM_039286070.1"/>
</dbReference>
<dbReference type="InterPro" id="IPR036388">
    <property type="entry name" value="WH-like_DNA-bd_sf"/>
</dbReference>
<dbReference type="SUPFAM" id="SSF52058">
    <property type="entry name" value="L domain-like"/>
    <property type="match status" value="1"/>
</dbReference>
<dbReference type="Gene3D" id="3.80.10.10">
    <property type="entry name" value="Ribonuclease Inhibitor"/>
    <property type="match status" value="2"/>
</dbReference>
<evidence type="ECO:0000313" key="6">
    <source>
        <dbReference type="RefSeq" id="XP_039142004.1"/>
    </source>
</evidence>
<dbReference type="GO" id="GO:0042742">
    <property type="term" value="P:defense response to bacterium"/>
    <property type="evidence" value="ECO:0007669"/>
    <property type="project" value="UniProtKB-ARBA"/>
</dbReference>
<dbReference type="GeneID" id="120279203"/>
<gene>
    <name evidence="6" type="primary">LOC120279203</name>
</gene>
<dbReference type="InterPro" id="IPR027417">
    <property type="entry name" value="P-loop_NTPase"/>
</dbReference>
<dbReference type="Proteomes" id="UP001515500">
    <property type="component" value="Chromosome 16"/>
</dbReference>
<feature type="domain" description="Disease resistance R13L4/SHOC-2-like LRR" evidence="4">
    <location>
        <begin position="218"/>
        <end position="476"/>
    </location>
</feature>
<keyword evidence="2" id="KW-0611">Plant defense</keyword>
<evidence type="ECO:0000256" key="2">
    <source>
        <dbReference type="ARBA" id="ARBA00022821"/>
    </source>
</evidence>
<evidence type="ECO:0000256" key="1">
    <source>
        <dbReference type="ARBA" id="ARBA00022737"/>
    </source>
</evidence>
<keyword evidence="5" id="KW-1185">Reference proteome</keyword>
<dbReference type="GO" id="GO:0009626">
    <property type="term" value="P:plant-type hypersensitive response"/>
    <property type="evidence" value="ECO:0007669"/>
    <property type="project" value="UniProtKB-ARBA"/>
</dbReference>
<keyword evidence="1" id="KW-0677">Repeat</keyword>
<dbReference type="Pfam" id="PF23598">
    <property type="entry name" value="LRR_14"/>
    <property type="match status" value="1"/>
</dbReference>
<dbReference type="Gene3D" id="1.10.10.10">
    <property type="entry name" value="Winged helix-like DNA-binding domain superfamily/Winged helix DNA-binding domain"/>
    <property type="match status" value="1"/>
</dbReference>
<feature type="domain" description="Disease resistance protein winged helix" evidence="3">
    <location>
        <begin position="68"/>
        <end position="135"/>
    </location>
</feature>
<accession>A0AB40CVC0</accession>
<evidence type="ECO:0000313" key="5">
    <source>
        <dbReference type="Proteomes" id="UP001515500"/>
    </source>
</evidence>
<proteinExistence type="predicted"/>
<evidence type="ECO:0000259" key="4">
    <source>
        <dbReference type="Pfam" id="PF23598"/>
    </source>
</evidence>
<dbReference type="PANTHER" id="PTHR23155:SF872">
    <property type="entry name" value="OS02G0456800 PROTEIN"/>
    <property type="match status" value="1"/>
</dbReference>
<dbReference type="FunFam" id="1.10.10.10:FF:000322">
    <property type="entry name" value="Probable disease resistance protein At1g63360"/>
    <property type="match status" value="1"/>
</dbReference>
<dbReference type="SUPFAM" id="SSF52540">
    <property type="entry name" value="P-loop containing nucleoside triphosphate hydrolases"/>
    <property type="match status" value="1"/>
</dbReference>
<name>A0AB40CVC0_DIOCR</name>
<dbReference type="AlphaFoldDB" id="A0AB40CVC0"/>
<evidence type="ECO:0000259" key="3">
    <source>
        <dbReference type="Pfam" id="PF23559"/>
    </source>
</evidence>
<dbReference type="Pfam" id="PF23559">
    <property type="entry name" value="WHD_DRP"/>
    <property type="match status" value="1"/>
</dbReference>
<dbReference type="GO" id="GO:0002758">
    <property type="term" value="P:innate immune response-activating signaling pathway"/>
    <property type="evidence" value="ECO:0007669"/>
    <property type="project" value="UniProtKB-ARBA"/>
</dbReference>
<protein>
    <submittedName>
        <fullName evidence="6">Disease resistance RPP13-like protein 1</fullName>
    </submittedName>
</protein>
<dbReference type="InterPro" id="IPR044974">
    <property type="entry name" value="Disease_R_plants"/>
</dbReference>
<dbReference type="PANTHER" id="PTHR23155">
    <property type="entry name" value="DISEASE RESISTANCE PROTEIN RP"/>
    <property type="match status" value="1"/>
</dbReference>
<organism evidence="5 6">
    <name type="scientific">Dioscorea cayennensis subsp. rotundata</name>
    <name type="common">White Guinea yam</name>
    <name type="synonym">Dioscorea rotundata</name>
    <dbReference type="NCBI Taxonomy" id="55577"/>
    <lineage>
        <taxon>Eukaryota</taxon>
        <taxon>Viridiplantae</taxon>
        <taxon>Streptophyta</taxon>
        <taxon>Embryophyta</taxon>
        <taxon>Tracheophyta</taxon>
        <taxon>Spermatophyta</taxon>
        <taxon>Magnoliopsida</taxon>
        <taxon>Liliopsida</taxon>
        <taxon>Dioscoreales</taxon>
        <taxon>Dioscoreaceae</taxon>
        <taxon>Dioscorea</taxon>
    </lineage>
</organism>
<sequence length="658" mass="74808">MVFQSQSKAIAGVLLTKDRNKREWENVLNSDAWTITGLPEELRGALYLSYDTLPSALKQCFLYCSLQPKNHEFDVDELVLEWIAEGYIKPSGNSTMEDVAKDYYMELIRRSFLQPDSKYVDMSICTIHDLLRGLAQALAGDENFLGDPQDAQKADSIKKLRRLTVSSERDNVSIEHLYSLRKLSLSTPPNLNTSVIGSLKHLRLLILNGDRIENIPDSIGDLVHLRLLNLYNSRICELPESLGNLINLQFLLLSCCKSLHILPRSITKLCSLRRLILHKTPLNYVPKGIGKLEHLNFLTGFVIGNNGINEGEGCDLEELQKLKNLSYLEIENLEKARGKSALVLSNKPSLRELYLSCTPNISGHVQQQEMDKIVQVFDELSPSISLFDLTIANYFGARYPKWMTPTSISIAFLELSYLKLINCSKCPQLPSFGQLPQLKYLRIEGATAVVSIGPEFLGNGEPAESAFPKLQYLELSDMANWEEWSLISGEEDTKLESSNLLLFPHLKTIVINHCPKLKALPRGLNLIQKLKIFRAHNLSRVSDLRALRELVVVDCLMLKCVEKLESLQNLKMMDAVDTNLPEWLISFLQQHEKLHDNQFHLQLECSAQALKGCLKGHPYWNFLQQVPRLEAYAENKSMYLKYIKDPFSYQTNVDEDIN</sequence>
<reference evidence="6" key="1">
    <citation type="submission" date="2025-08" db="UniProtKB">
        <authorList>
            <consortium name="RefSeq"/>
        </authorList>
    </citation>
    <scope>IDENTIFICATION</scope>
</reference>
<dbReference type="InterPro" id="IPR058922">
    <property type="entry name" value="WHD_DRP"/>
</dbReference>